<dbReference type="NCBIfam" id="TIGR01798">
    <property type="entry name" value="cit_synth_I"/>
    <property type="match status" value="1"/>
</dbReference>
<evidence type="ECO:0000313" key="8">
    <source>
        <dbReference type="EMBL" id="HHK68105.1"/>
    </source>
</evidence>
<accession>A0A7C5L704</accession>
<proteinExistence type="inferred from homology"/>
<organism evidence="8">
    <name type="scientific">Caldiarchaeum subterraneum</name>
    <dbReference type="NCBI Taxonomy" id="311458"/>
    <lineage>
        <taxon>Archaea</taxon>
        <taxon>Nitrososphaerota</taxon>
        <taxon>Candidatus Caldarchaeales</taxon>
        <taxon>Candidatus Caldarchaeaceae</taxon>
        <taxon>Candidatus Caldarchaeum</taxon>
    </lineage>
</organism>
<name>A0A7C5L704_CALS0</name>
<evidence type="ECO:0000256" key="5">
    <source>
        <dbReference type="PIRNR" id="PIRNR001369"/>
    </source>
</evidence>
<evidence type="ECO:0000256" key="2">
    <source>
        <dbReference type="ARBA" id="ARBA00010566"/>
    </source>
</evidence>
<keyword evidence="3" id="KW-0816">Tricarboxylic acid cycle</keyword>
<dbReference type="PRINTS" id="PR00143">
    <property type="entry name" value="CITRTSNTHASE"/>
</dbReference>
<dbReference type="Gene3D" id="1.10.580.10">
    <property type="entry name" value="Citrate Synthase, domain 1"/>
    <property type="match status" value="1"/>
</dbReference>
<comment type="pathway">
    <text evidence="1">Carbohydrate metabolism; tricarboxylic acid cycle; isocitrate from oxaloacetate: step 1/2.</text>
</comment>
<feature type="active site" evidence="6">
    <location>
        <position position="373"/>
    </location>
</feature>
<protein>
    <recommendedName>
        <fullName evidence="5 7">Citrate synthase</fullName>
        <ecNumber evidence="5">2.3.3.16</ecNumber>
    </recommendedName>
</protein>
<dbReference type="Gene3D" id="1.10.230.10">
    <property type="entry name" value="Cytochrome P450-Terp, domain 2"/>
    <property type="match status" value="1"/>
</dbReference>
<dbReference type="FunFam" id="1.10.230.10:FF:000002">
    <property type="entry name" value="Citrate synthase"/>
    <property type="match status" value="1"/>
</dbReference>
<evidence type="ECO:0000256" key="4">
    <source>
        <dbReference type="ARBA" id="ARBA00022679"/>
    </source>
</evidence>
<dbReference type="InterPro" id="IPR016142">
    <property type="entry name" value="Citrate_synth-like_lrg_a-sub"/>
</dbReference>
<dbReference type="NCBIfam" id="NF004126">
    <property type="entry name" value="PRK05614.1"/>
    <property type="match status" value="1"/>
</dbReference>
<sequence>MACIHFRRESKLDNLIVIDNRTGKTYEIPIEHGAIRASELRKIKVSEEDFGLLSYDPGLMNTAMVKSAITYIDGERGILRYRGYPIEELAGRKPYLEVAFLLIYGELPTKSQLEEWVYNITHHTMIHENIKKFMDGFHHDAHPMGILVGTLSALSTFYPECRNVFDPVVRQKQIWRLLAKTPTIAAYAYRHSRGQPYIYPDNDLSYTANFLNMVFRPAPNMRYEPDPVLAEALDTLFVLHADHEQNCSANVMRAVGSAHGDPFSAAAAAAAALYGPLHGGASEEVVKMLREIGSVEKVPQIIKEVKSGARRLMGFGHRIYKAYDPRAKIIKDLAYKVFEVTGKNPLIDIALELERVALDDEYFVSRRLYPNVDFYSGIIYEAMGFPTDMFTILFAIARMAGWLAQWQEQILDQEQRIVRPRQIYVGPPLRHLAEVGEAIRA</sequence>
<dbReference type="InterPro" id="IPR036969">
    <property type="entry name" value="Citrate_synthase_sf"/>
</dbReference>
<evidence type="ECO:0000256" key="7">
    <source>
        <dbReference type="RuleBase" id="RU000441"/>
    </source>
</evidence>
<evidence type="ECO:0000256" key="1">
    <source>
        <dbReference type="ARBA" id="ARBA00004751"/>
    </source>
</evidence>
<comment type="caution">
    <text evidence="8">The sequence shown here is derived from an EMBL/GenBank/DDBJ whole genome shotgun (WGS) entry which is preliminary data.</text>
</comment>
<dbReference type="EMBL" id="DRWN01000025">
    <property type="protein sequence ID" value="HHK68105.1"/>
    <property type="molecule type" value="Genomic_DNA"/>
</dbReference>
<dbReference type="GO" id="GO:0005737">
    <property type="term" value="C:cytoplasm"/>
    <property type="evidence" value="ECO:0007669"/>
    <property type="project" value="InterPro"/>
</dbReference>
<dbReference type="PIRSF" id="PIRSF001369">
    <property type="entry name" value="Citrate_synth"/>
    <property type="match status" value="1"/>
</dbReference>
<dbReference type="Pfam" id="PF00285">
    <property type="entry name" value="Citrate_synt"/>
    <property type="match status" value="1"/>
</dbReference>
<keyword evidence="8" id="KW-0012">Acyltransferase</keyword>
<dbReference type="PANTHER" id="PTHR42871">
    <property type="entry name" value="CITRATE SYNTHASE"/>
    <property type="match status" value="1"/>
</dbReference>
<dbReference type="UniPathway" id="UPA00223">
    <property type="reaction ID" value="UER00717"/>
</dbReference>
<comment type="catalytic activity">
    <reaction evidence="5">
        <text>oxaloacetate + acetyl-CoA + H2O = citrate + CoA + H(+)</text>
        <dbReference type="Rhea" id="RHEA:16845"/>
        <dbReference type="ChEBI" id="CHEBI:15377"/>
        <dbReference type="ChEBI" id="CHEBI:15378"/>
        <dbReference type="ChEBI" id="CHEBI:16452"/>
        <dbReference type="ChEBI" id="CHEBI:16947"/>
        <dbReference type="ChEBI" id="CHEBI:57287"/>
        <dbReference type="ChEBI" id="CHEBI:57288"/>
        <dbReference type="EC" id="2.3.3.16"/>
    </reaction>
</comment>
<feature type="active site" evidence="6">
    <location>
        <position position="317"/>
    </location>
</feature>
<reference evidence="8" key="1">
    <citation type="journal article" date="2020" name="mSystems">
        <title>Genome- and Community-Level Interaction Insights into Carbon Utilization and Element Cycling Functions of Hydrothermarchaeota in Hydrothermal Sediment.</title>
        <authorList>
            <person name="Zhou Z."/>
            <person name="Liu Y."/>
            <person name="Xu W."/>
            <person name="Pan J."/>
            <person name="Luo Z.H."/>
            <person name="Li M."/>
        </authorList>
    </citation>
    <scope>NUCLEOTIDE SEQUENCE [LARGE SCALE GENOMIC DNA]</scope>
    <source>
        <strain evidence="8">SpSt-1056</strain>
    </source>
</reference>
<dbReference type="InterPro" id="IPR024176">
    <property type="entry name" value="Citrate_synthase_bac-typ"/>
</dbReference>
<dbReference type="PROSITE" id="PS00480">
    <property type="entry name" value="CITRATE_SYNTHASE"/>
    <property type="match status" value="1"/>
</dbReference>
<dbReference type="InterPro" id="IPR016143">
    <property type="entry name" value="Citrate_synth-like_sm_a-sub"/>
</dbReference>
<dbReference type="SUPFAM" id="SSF48256">
    <property type="entry name" value="Citrate synthase"/>
    <property type="match status" value="1"/>
</dbReference>
<dbReference type="PANTHER" id="PTHR42871:SF1">
    <property type="entry name" value="CITRATE SYNTHASE"/>
    <property type="match status" value="1"/>
</dbReference>
<gene>
    <name evidence="8" type="ORF">ENM11_02990</name>
</gene>
<evidence type="ECO:0000256" key="3">
    <source>
        <dbReference type="ARBA" id="ARBA00022532"/>
    </source>
</evidence>
<dbReference type="EC" id="2.3.3.16" evidence="5"/>
<dbReference type="AlphaFoldDB" id="A0A7C5L704"/>
<dbReference type="GO" id="GO:0006099">
    <property type="term" value="P:tricarboxylic acid cycle"/>
    <property type="evidence" value="ECO:0007669"/>
    <property type="project" value="UniProtKB-UniPathway"/>
</dbReference>
<dbReference type="InterPro" id="IPR019810">
    <property type="entry name" value="Citrate_synthase_AS"/>
</dbReference>
<evidence type="ECO:0000256" key="6">
    <source>
        <dbReference type="PIRSR" id="PIRSR001369-1"/>
    </source>
</evidence>
<dbReference type="InterPro" id="IPR010953">
    <property type="entry name" value="Citrate_synthase_typ-I"/>
</dbReference>
<comment type="similarity">
    <text evidence="2 5 7">Belongs to the citrate synthase family.</text>
</comment>
<keyword evidence="4 5" id="KW-0808">Transferase</keyword>
<dbReference type="GO" id="GO:0036440">
    <property type="term" value="F:citrate synthase activity"/>
    <property type="evidence" value="ECO:0007669"/>
    <property type="project" value="UniProtKB-EC"/>
</dbReference>
<dbReference type="InterPro" id="IPR002020">
    <property type="entry name" value="Citrate_synthase"/>
</dbReference>